<dbReference type="Pfam" id="PF07876">
    <property type="entry name" value="Dabb"/>
    <property type="match status" value="1"/>
</dbReference>
<accession>A0A0C3AQJ9</accession>
<organism evidence="2 3">
    <name type="scientific">Piloderma croceum (strain F 1598)</name>
    <dbReference type="NCBI Taxonomy" id="765440"/>
    <lineage>
        <taxon>Eukaryota</taxon>
        <taxon>Fungi</taxon>
        <taxon>Dikarya</taxon>
        <taxon>Basidiomycota</taxon>
        <taxon>Agaricomycotina</taxon>
        <taxon>Agaricomycetes</taxon>
        <taxon>Agaricomycetidae</taxon>
        <taxon>Atheliales</taxon>
        <taxon>Atheliaceae</taxon>
        <taxon>Piloderma</taxon>
    </lineage>
</organism>
<dbReference type="OrthoDB" id="1601230at2759"/>
<dbReference type="Gene3D" id="3.30.70.100">
    <property type="match status" value="1"/>
</dbReference>
<dbReference type="AlphaFoldDB" id="A0A0C3AQJ9"/>
<sequence>MSPITHIVCFKYNEGVDEKTKQEIFAEFLKLKEACVLKEAFEGLVATNTPYILDFKAGRQDSTESVAADVDDVFVVTFPTAKHRDYYVTKDEAHSRFVKEFVIGKVNAFVVDFANII</sequence>
<reference evidence="3" key="2">
    <citation type="submission" date="2015-01" db="EMBL/GenBank/DDBJ databases">
        <title>Evolutionary Origins and Diversification of the Mycorrhizal Mutualists.</title>
        <authorList>
            <consortium name="DOE Joint Genome Institute"/>
            <consortium name="Mycorrhizal Genomics Consortium"/>
            <person name="Kohler A."/>
            <person name="Kuo A."/>
            <person name="Nagy L.G."/>
            <person name="Floudas D."/>
            <person name="Copeland A."/>
            <person name="Barry K.W."/>
            <person name="Cichocki N."/>
            <person name="Veneault-Fourrey C."/>
            <person name="LaButti K."/>
            <person name="Lindquist E.A."/>
            <person name="Lipzen A."/>
            <person name="Lundell T."/>
            <person name="Morin E."/>
            <person name="Murat C."/>
            <person name="Riley R."/>
            <person name="Ohm R."/>
            <person name="Sun H."/>
            <person name="Tunlid A."/>
            <person name="Henrissat B."/>
            <person name="Grigoriev I.V."/>
            <person name="Hibbett D.S."/>
            <person name="Martin F."/>
        </authorList>
    </citation>
    <scope>NUCLEOTIDE SEQUENCE [LARGE SCALE GENOMIC DNA]</scope>
    <source>
        <strain evidence="3">F 1598</strain>
    </source>
</reference>
<evidence type="ECO:0000313" key="2">
    <source>
        <dbReference type="EMBL" id="KIM76178.1"/>
    </source>
</evidence>
<dbReference type="HOGENOM" id="CLU_080664_2_1_1"/>
<dbReference type="EMBL" id="KN833037">
    <property type="protein sequence ID" value="KIM76178.1"/>
    <property type="molecule type" value="Genomic_DNA"/>
</dbReference>
<evidence type="ECO:0000259" key="1">
    <source>
        <dbReference type="PROSITE" id="PS51502"/>
    </source>
</evidence>
<keyword evidence="3" id="KW-1185">Reference proteome</keyword>
<reference evidence="2 3" key="1">
    <citation type="submission" date="2014-04" db="EMBL/GenBank/DDBJ databases">
        <authorList>
            <consortium name="DOE Joint Genome Institute"/>
            <person name="Kuo A."/>
            <person name="Tarkka M."/>
            <person name="Buscot F."/>
            <person name="Kohler A."/>
            <person name="Nagy L.G."/>
            <person name="Floudas D."/>
            <person name="Copeland A."/>
            <person name="Barry K.W."/>
            <person name="Cichocki N."/>
            <person name="Veneault-Fourrey C."/>
            <person name="LaButti K."/>
            <person name="Lindquist E.A."/>
            <person name="Lipzen A."/>
            <person name="Lundell T."/>
            <person name="Morin E."/>
            <person name="Murat C."/>
            <person name="Sun H."/>
            <person name="Tunlid A."/>
            <person name="Henrissat B."/>
            <person name="Grigoriev I.V."/>
            <person name="Hibbett D.S."/>
            <person name="Martin F."/>
            <person name="Nordberg H.P."/>
            <person name="Cantor M.N."/>
            <person name="Hua S.X."/>
        </authorList>
    </citation>
    <scope>NUCLEOTIDE SEQUENCE [LARGE SCALE GENOMIC DNA]</scope>
    <source>
        <strain evidence="2 3">F 1598</strain>
    </source>
</reference>
<proteinExistence type="predicted"/>
<evidence type="ECO:0000313" key="3">
    <source>
        <dbReference type="Proteomes" id="UP000054166"/>
    </source>
</evidence>
<dbReference type="InParanoid" id="A0A0C3AQJ9"/>
<name>A0A0C3AQJ9_PILCF</name>
<dbReference type="InterPro" id="IPR011008">
    <property type="entry name" value="Dimeric_a/b-barrel"/>
</dbReference>
<feature type="domain" description="Stress-response A/B barrel" evidence="1">
    <location>
        <begin position="4"/>
        <end position="113"/>
    </location>
</feature>
<gene>
    <name evidence="2" type="ORF">PILCRDRAFT_826526</name>
</gene>
<dbReference type="Proteomes" id="UP000054166">
    <property type="component" value="Unassembled WGS sequence"/>
</dbReference>
<dbReference type="InterPro" id="IPR013097">
    <property type="entry name" value="Dabb"/>
</dbReference>
<dbReference type="SMART" id="SM00886">
    <property type="entry name" value="Dabb"/>
    <property type="match status" value="1"/>
</dbReference>
<dbReference type="SUPFAM" id="SSF54909">
    <property type="entry name" value="Dimeric alpha+beta barrel"/>
    <property type="match status" value="1"/>
</dbReference>
<dbReference type="PROSITE" id="PS51502">
    <property type="entry name" value="S_R_A_B_BARREL"/>
    <property type="match status" value="1"/>
</dbReference>
<protein>
    <recommendedName>
        <fullName evidence="1">Stress-response A/B barrel domain-containing protein</fullName>
    </recommendedName>
</protein>
<dbReference type="STRING" id="765440.A0A0C3AQJ9"/>